<sequence length="229" mass="25502">MNLTGRLGAAADLVPIGKCIADIGTDHGYIPVYLCESGICPQAVAADIAAGPLRAAQAHVRAAGLQNHIDCRLSDGLHCLSPYEVEGVVICGMGGPLMQRILEEAGSVWNSLQFLVLQPMSGCGSVRRFLYESGWHIDAEELVREDGRLYEVLRAVPGQRELLPLWMYDVGPVNWAEKAALLSDLIDKIIRRKQHILEGLRRSRRNMTMQIQVLEDEIKSWEERKWQCS</sequence>
<dbReference type="OrthoDB" id="5881184at2"/>
<dbReference type="PANTHER" id="PTHR38451:SF1">
    <property type="entry name" value="TRNA (ADENINE(22)-N(1))-METHYLTRANSFERASE"/>
    <property type="match status" value="1"/>
</dbReference>
<comment type="caution">
    <text evidence="2">The sequence shown here is derived from an EMBL/GenBank/DDBJ whole genome shotgun (WGS) entry which is preliminary data.</text>
</comment>
<dbReference type="SUPFAM" id="SSF53335">
    <property type="entry name" value="S-adenosyl-L-methionine-dependent methyltransferases"/>
    <property type="match status" value="1"/>
</dbReference>
<dbReference type="Pfam" id="PF12847">
    <property type="entry name" value="Methyltransf_18"/>
    <property type="match status" value="1"/>
</dbReference>
<dbReference type="STRING" id="39029.BSR42_05540"/>
<accession>A0A0J6ZR82</accession>
<dbReference type="PANTHER" id="PTHR38451">
    <property type="entry name" value="TRNA (ADENINE(22)-N(1))-METHYLTRANSFERASE"/>
    <property type="match status" value="1"/>
</dbReference>
<feature type="coiled-coil region" evidence="1">
    <location>
        <begin position="197"/>
        <end position="224"/>
    </location>
</feature>
<dbReference type="EMBL" id="LEKT01000005">
    <property type="protein sequence ID" value="KMO87461.1"/>
    <property type="molecule type" value="Genomic_DNA"/>
</dbReference>
<evidence type="ECO:0000256" key="1">
    <source>
        <dbReference type="SAM" id="Coils"/>
    </source>
</evidence>
<reference evidence="2 3" key="1">
    <citation type="submission" date="2015-06" db="EMBL/GenBank/DDBJ databases">
        <title>Draft genome sequence of beer spoilage bacterium Megasphaera cerevisiae type strain 20462.</title>
        <authorList>
            <person name="Kutumbaka K."/>
            <person name="Pasmowitz J."/>
            <person name="Mategko J."/>
            <person name="Reyes D."/>
            <person name="Friedrich A."/>
            <person name="Han S."/>
            <person name="Martens-Habbena W."/>
            <person name="Neal-McKinney J."/>
            <person name="Janagama H.K."/>
            <person name="Nadala C."/>
            <person name="Samadpour M."/>
        </authorList>
    </citation>
    <scope>NUCLEOTIDE SEQUENCE [LARGE SCALE GENOMIC DNA]</scope>
    <source>
        <strain evidence="2 3">DSM 20462</strain>
    </source>
</reference>
<protein>
    <recommendedName>
        <fullName evidence="4">SAM-dependent methyltransferase</fullName>
    </recommendedName>
</protein>
<dbReference type="InterPro" id="IPR029063">
    <property type="entry name" value="SAM-dependent_MTases_sf"/>
</dbReference>
<keyword evidence="1" id="KW-0175">Coiled coil</keyword>
<dbReference type="PATRIC" id="fig|1122219.3.peg.2087"/>
<keyword evidence="3" id="KW-1185">Reference proteome</keyword>
<name>A0A0J6ZR82_9FIRM</name>
<dbReference type="InterPro" id="IPR006901">
    <property type="entry name" value="TrmK"/>
</dbReference>
<dbReference type="Proteomes" id="UP000036503">
    <property type="component" value="Unassembled WGS sequence"/>
</dbReference>
<dbReference type="InParanoid" id="A0A0J6ZR82"/>
<dbReference type="AlphaFoldDB" id="A0A0J6ZR82"/>
<dbReference type="FunCoup" id="A0A0J6ZR82">
    <property type="interactions" value="6"/>
</dbReference>
<dbReference type="RefSeq" id="WP_048513278.1">
    <property type="nucleotide sequence ID" value="NZ_FUXD01000001.1"/>
</dbReference>
<proteinExistence type="predicted"/>
<evidence type="ECO:0000313" key="3">
    <source>
        <dbReference type="Proteomes" id="UP000036503"/>
    </source>
</evidence>
<gene>
    <name evidence="2" type="ORF">AB840_02630</name>
</gene>
<evidence type="ECO:0008006" key="4">
    <source>
        <dbReference type="Google" id="ProtNLM"/>
    </source>
</evidence>
<dbReference type="PIRSF" id="PIRSF018637">
    <property type="entry name" value="TrmK"/>
    <property type="match status" value="1"/>
</dbReference>
<dbReference type="Gene3D" id="3.40.50.150">
    <property type="entry name" value="Vaccinia Virus protein VP39"/>
    <property type="match status" value="1"/>
</dbReference>
<evidence type="ECO:0000313" key="2">
    <source>
        <dbReference type="EMBL" id="KMO87461.1"/>
    </source>
</evidence>
<dbReference type="GO" id="GO:0160105">
    <property type="term" value="F:tRNA (adenine(22)-N1)-methyltransferase activity"/>
    <property type="evidence" value="ECO:0007669"/>
    <property type="project" value="InterPro"/>
</dbReference>
<organism evidence="2 3">
    <name type="scientific">Megasphaera cerevisiae DSM 20462</name>
    <dbReference type="NCBI Taxonomy" id="1122219"/>
    <lineage>
        <taxon>Bacteria</taxon>
        <taxon>Bacillati</taxon>
        <taxon>Bacillota</taxon>
        <taxon>Negativicutes</taxon>
        <taxon>Veillonellales</taxon>
        <taxon>Veillonellaceae</taxon>
        <taxon>Megasphaera</taxon>
    </lineage>
</organism>